<dbReference type="PANTHER" id="PTHR33053:SF24">
    <property type="entry name" value="TRANSPOSASE DOMAIN-CONTAINING PROTEIN"/>
    <property type="match status" value="1"/>
</dbReference>
<keyword evidence="4" id="KW-1185">Reference proteome</keyword>
<feature type="domain" description="DUF4806" evidence="2">
    <location>
        <begin position="255"/>
        <end position="327"/>
    </location>
</feature>
<evidence type="ECO:0000259" key="2">
    <source>
        <dbReference type="Pfam" id="PF16064"/>
    </source>
</evidence>
<dbReference type="PANTHER" id="PTHR33053">
    <property type="entry name" value="PROTEIN, PUTATIVE-RELATED"/>
    <property type="match status" value="1"/>
</dbReference>
<dbReference type="Proteomes" id="UP001160148">
    <property type="component" value="Unassembled WGS sequence"/>
</dbReference>
<proteinExistence type="predicted"/>
<evidence type="ECO:0000313" key="3">
    <source>
        <dbReference type="EMBL" id="CAI6358577.1"/>
    </source>
</evidence>
<sequence>MTIMQGPKPSSNWSIHPVKVLEQFENYESAAAKEIAIYISSSAESQNESDSNMSVSDREKNDDNSSSSSDEDIINVKKKAKTNTSHSNYNANCISSALKTLYENGSTSYNNDNFTQHILNPEASTKVNQIPATEVNLNNADSLSHNNNLLTNQMYTYNNFDISNSAIQSSQGRNNLMPIGSSINTKSPTAFGQNFDFDNLPDLENIGYDQRKIEDTNLNLYLTRIDKKLDIILDILKHHPATSNHSSSIDTTFLDKFPINDVETLKNVDEMFKTDQEYLTKLTNLISSIGGSSAKNFIKRVLSKIFTNELASKCSWTGQKQNFRLDNLMIIQTMKRLSHELYKNDENTFELLIKEWFRHGAQRLKRAVIIPRKKRKQIENMSLRHFKRLLGTTDPGKSARFSAPKAQGSLIKKVCLSPTTTATTTTTIIHNQYPNVESIENDKLYSSTDAHIGFEFLNEFDILPESELQSKMPITCSSHVEIVPGYVPNIKEKLQQWVLESNTSKNNVNKLLKILRSEGLDLPTDVRTLMNTPRSHTIVEIPPGIYIHFGLKKMLLYFIDTHKHILDNFNEINLSINSDGLPLSKSSRQQFWPILCVISNVPQLSQVVFAIGIYYSNEKKPESIESYLNMFVSETVELINSGIKVGNKIMNVNVSNVICDSPARAFLLNVKGHNSRVGCNTCTEEGVFKDRRMTFLGVNSPLRTDTTFRSRSDEEYHKGFSPLELLPIDMIKDIPSDYLHVVLLGVMKRLLKFWVRGKKSVRLPIDKLNDCDSELSSLRDYFPSEFVRLPRGLNDIENYKENKAIAMTLSHNTFI</sequence>
<evidence type="ECO:0000256" key="1">
    <source>
        <dbReference type="SAM" id="MobiDB-lite"/>
    </source>
</evidence>
<dbReference type="Pfam" id="PF16064">
    <property type="entry name" value="DUF4806"/>
    <property type="match status" value="1"/>
</dbReference>
<feature type="compositionally biased region" description="Low complexity" evidence="1">
    <location>
        <begin position="43"/>
        <end position="52"/>
    </location>
</feature>
<protein>
    <recommendedName>
        <fullName evidence="2">DUF4806 domain-containing protein</fullName>
    </recommendedName>
</protein>
<feature type="region of interest" description="Disordered" evidence="1">
    <location>
        <begin position="43"/>
        <end position="86"/>
    </location>
</feature>
<dbReference type="AlphaFoldDB" id="A0AAV0WSQ9"/>
<dbReference type="EMBL" id="CARXXK010000002">
    <property type="protein sequence ID" value="CAI6358577.1"/>
    <property type="molecule type" value="Genomic_DNA"/>
</dbReference>
<reference evidence="3 4" key="1">
    <citation type="submission" date="2023-01" db="EMBL/GenBank/DDBJ databases">
        <authorList>
            <person name="Whitehead M."/>
        </authorList>
    </citation>
    <scope>NUCLEOTIDE SEQUENCE [LARGE SCALE GENOMIC DNA]</scope>
</reference>
<dbReference type="InterPro" id="IPR032071">
    <property type="entry name" value="DUF4806"/>
</dbReference>
<organism evidence="3 4">
    <name type="scientific">Macrosiphum euphorbiae</name>
    <name type="common">potato aphid</name>
    <dbReference type="NCBI Taxonomy" id="13131"/>
    <lineage>
        <taxon>Eukaryota</taxon>
        <taxon>Metazoa</taxon>
        <taxon>Ecdysozoa</taxon>
        <taxon>Arthropoda</taxon>
        <taxon>Hexapoda</taxon>
        <taxon>Insecta</taxon>
        <taxon>Pterygota</taxon>
        <taxon>Neoptera</taxon>
        <taxon>Paraneoptera</taxon>
        <taxon>Hemiptera</taxon>
        <taxon>Sternorrhyncha</taxon>
        <taxon>Aphidomorpha</taxon>
        <taxon>Aphidoidea</taxon>
        <taxon>Aphididae</taxon>
        <taxon>Macrosiphini</taxon>
        <taxon>Macrosiphum</taxon>
    </lineage>
</organism>
<name>A0AAV0WSQ9_9HEMI</name>
<gene>
    <name evidence="3" type="ORF">MEUPH1_LOCUS14080</name>
</gene>
<evidence type="ECO:0000313" key="4">
    <source>
        <dbReference type="Proteomes" id="UP001160148"/>
    </source>
</evidence>
<accession>A0AAV0WSQ9</accession>
<comment type="caution">
    <text evidence="3">The sequence shown here is derived from an EMBL/GenBank/DDBJ whole genome shotgun (WGS) entry which is preliminary data.</text>
</comment>